<dbReference type="EMBL" id="LSSN01000453">
    <property type="protein sequence ID" value="OMJ23893.1"/>
    <property type="molecule type" value="Genomic_DNA"/>
</dbReference>
<dbReference type="PANTHER" id="PTHR10778:SF10">
    <property type="entry name" value="SOLUTE CARRIER FAMILY 35 MEMBER B1"/>
    <property type="match status" value="1"/>
</dbReference>
<accession>A0A1R1YAH8</accession>
<dbReference type="PANTHER" id="PTHR10778">
    <property type="entry name" value="SOLUTE CARRIER FAMILY 35 MEMBER B"/>
    <property type="match status" value="1"/>
</dbReference>
<feature type="transmembrane region" description="Helical" evidence="10">
    <location>
        <begin position="293"/>
        <end position="312"/>
    </location>
</feature>
<name>A0A1R1YAH8_9FUNG</name>
<evidence type="ECO:0000256" key="7">
    <source>
        <dbReference type="ARBA" id="ARBA00022989"/>
    </source>
</evidence>
<keyword evidence="4" id="KW-0762">Sugar transport</keyword>
<dbReference type="GO" id="GO:0005459">
    <property type="term" value="F:UDP-galactose transmembrane transporter activity"/>
    <property type="evidence" value="ECO:0007669"/>
    <property type="project" value="TreeGrafter"/>
</dbReference>
<evidence type="ECO:0000256" key="2">
    <source>
        <dbReference type="ARBA" id="ARBA00010694"/>
    </source>
</evidence>
<evidence type="ECO:0000256" key="4">
    <source>
        <dbReference type="ARBA" id="ARBA00022597"/>
    </source>
</evidence>
<keyword evidence="7 10" id="KW-1133">Transmembrane helix</keyword>
<keyword evidence="12" id="KW-1185">Reference proteome</keyword>
<evidence type="ECO:0000256" key="5">
    <source>
        <dbReference type="ARBA" id="ARBA00022692"/>
    </source>
</evidence>
<dbReference type="InterPro" id="IPR013657">
    <property type="entry name" value="SCL35B1-4/HUT1"/>
</dbReference>
<dbReference type="OrthoDB" id="1601at2759"/>
<keyword evidence="8 10" id="KW-0472">Membrane</keyword>
<feature type="transmembrane region" description="Helical" evidence="10">
    <location>
        <begin position="238"/>
        <end position="259"/>
    </location>
</feature>
<dbReference type="SUPFAM" id="SSF103481">
    <property type="entry name" value="Multidrug resistance efflux transporter EmrE"/>
    <property type="match status" value="1"/>
</dbReference>
<dbReference type="AlphaFoldDB" id="A0A1R1YAH8"/>
<evidence type="ECO:0000256" key="6">
    <source>
        <dbReference type="ARBA" id="ARBA00022824"/>
    </source>
</evidence>
<feature type="transmembrane region" description="Helical" evidence="10">
    <location>
        <begin position="159"/>
        <end position="182"/>
    </location>
</feature>
<dbReference type="Proteomes" id="UP000187283">
    <property type="component" value="Unassembled WGS sequence"/>
</dbReference>
<evidence type="ECO:0000256" key="9">
    <source>
        <dbReference type="ARBA" id="ARBA00041103"/>
    </source>
</evidence>
<dbReference type="GO" id="GO:0005460">
    <property type="term" value="F:UDP-glucose transmembrane transporter activity"/>
    <property type="evidence" value="ECO:0007669"/>
    <property type="project" value="TreeGrafter"/>
</dbReference>
<comment type="subcellular location">
    <subcellularLocation>
        <location evidence="1">Endoplasmic reticulum membrane</location>
        <topology evidence="1">Multi-pass membrane protein</topology>
    </subcellularLocation>
</comment>
<feature type="transmembrane region" description="Helical" evidence="10">
    <location>
        <begin position="202"/>
        <end position="218"/>
    </location>
</feature>
<dbReference type="STRING" id="133412.A0A1R1YAH8"/>
<evidence type="ECO:0000313" key="11">
    <source>
        <dbReference type="EMBL" id="OMJ23893.1"/>
    </source>
</evidence>
<protein>
    <recommendedName>
        <fullName evidence="9">UDP-galactose transporter homolog 1</fullName>
    </recommendedName>
</protein>
<proteinExistence type="inferred from homology"/>
<keyword evidence="3" id="KW-0813">Transport</keyword>
<organism evidence="11 12">
    <name type="scientific">Smittium culicis</name>
    <dbReference type="NCBI Taxonomy" id="133412"/>
    <lineage>
        <taxon>Eukaryota</taxon>
        <taxon>Fungi</taxon>
        <taxon>Fungi incertae sedis</taxon>
        <taxon>Zoopagomycota</taxon>
        <taxon>Kickxellomycotina</taxon>
        <taxon>Harpellomycetes</taxon>
        <taxon>Harpellales</taxon>
        <taxon>Legeriomycetaceae</taxon>
        <taxon>Smittium</taxon>
    </lineage>
</organism>
<evidence type="ECO:0000256" key="1">
    <source>
        <dbReference type="ARBA" id="ARBA00004477"/>
    </source>
</evidence>
<dbReference type="GO" id="GO:0005789">
    <property type="term" value="C:endoplasmic reticulum membrane"/>
    <property type="evidence" value="ECO:0007669"/>
    <property type="project" value="UniProtKB-SubCell"/>
</dbReference>
<feature type="transmembrane region" description="Helical" evidence="10">
    <location>
        <begin position="266"/>
        <end position="287"/>
    </location>
</feature>
<sequence length="342" mass="38008">MLPFAFNIAGVYVCFLTWGLTQEKVTSTKYGEGEKFKHFLFLNMVQALIASLVGYIYSIFILKDPKIQLTTERCKNFFKVGLLSAIASPFGYASLKHIDYLTLTLAKSSKLIPVMVMHKVLYRRTFPFYKYVVVSAITLGVFGFMALGPKKASASGDSLGLSLANIFGLLLVFINLSIDGALNSTQDNIIENDKKINGRNMMIYMNLATGLLYALYLINPYSSELSSATSFLSRNPTAVWDILIFAACGSIGQCFIFHMLGNYGSLTLVTVTVTRKLFTMLLSVFLYNHVLSVGQWFSIVLVFSAIIYEVYVKMSTPKIKTKSLPKSKIEVVSPSTNSKKSI</sequence>
<feature type="transmembrane region" description="Helical" evidence="10">
    <location>
        <begin position="128"/>
        <end position="147"/>
    </location>
</feature>
<evidence type="ECO:0000256" key="3">
    <source>
        <dbReference type="ARBA" id="ARBA00022448"/>
    </source>
</evidence>
<dbReference type="InterPro" id="IPR037185">
    <property type="entry name" value="EmrE-like"/>
</dbReference>
<dbReference type="GO" id="GO:0000139">
    <property type="term" value="C:Golgi membrane"/>
    <property type="evidence" value="ECO:0007669"/>
    <property type="project" value="TreeGrafter"/>
</dbReference>
<keyword evidence="5 10" id="KW-0812">Transmembrane</keyword>
<comment type="caution">
    <text evidence="11">The sequence shown here is derived from an EMBL/GenBank/DDBJ whole genome shotgun (WGS) entry which is preliminary data.</text>
</comment>
<evidence type="ECO:0000256" key="8">
    <source>
        <dbReference type="ARBA" id="ARBA00023136"/>
    </source>
</evidence>
<reference evidence="11 12" key="1">
    <citation type="submission" date="2017-01" db="EMBL/GenBank/DDBJ databases">
        <authorList>
            <person name="Mah S.A."/>
            <person name="Swanson W.J."/>
            <person name="Moy G.W."/>
            <person name="Vacquier V.D."/>
        </authorList>
    </citation>
    <scope>NUCLEOTIDE SEQUENCE [LARGE SCALE GENOMIC DNA]</scope>
    <source>
        <strain evidence="11 12">GSMNP</strain>
    </source>
</reference>
<evidence type="ECO:0000313" key="12">
    <source>
        <dbReference type="Proteomes" id="UP000187283"/>
    </source>
</evidence>
<feature type="transmembrane region" description="Helical" evidence="10">
    <location>
        <begin position="39"/>
        <end position="62"/>
    </location>
</feature>
<evidence type="ECO:0000256" key="10">
    <source>
        <dbReference type="SAM" id="Phobius"/>
    </source>
</evidence>
<dbReference type="Pfam" id="PF08449">
    <property type="entry name" value="UAA"/>
    <property type="match status" value="1"/>
</dbReference>
<comment type="similarity">
    <text evidence="2">Belongs to the nucleotide-sugar transporter family. SLC35B subfamily.</text>
</comment>
<keyword evidence="6" id="KW-0256">Endoplasmic reticulum</keyword>
<gene>
    <name evidence="11" type="ORF">AYI70_g1956</name>
</gene>